<organism evidence="2 3">
    <name type="scientific">Allacma fusca</name>
    <dbReference type="NCBI Taxonomy" id="39272"/>
    <lineage>
        <taxon>Eukaryota</taxon>
        <taxon>Metazoa</taxon>
        <taxon>Ecdysozoa</taxon>
        <taxon>Arthropoda</taxon>
        <taxon>Hexapoda</taxon>
        <taxon>Collembola</taxon>
        <taxon>Symphypleona</taxon>
        <taxon>Sminthuridae</taxon>
        <taxon>Allacma</taxon>
    </lineage>
</organism>
<feature type="compositionally biased region" description="Basic and acidic residues" evidence="1">
    <location>
        <begin position="121"/>
        <end position="135"/>
    </location>
</feature>
<feature type="region of interest" description="Disordered" evidence="1">
    <location>
        <begin position="113"/>
        <end position="135"/>
    </location>
</feature>
<keyword evidence="3" id="KW-1185">Reference proteome</keyword>
<reference evidence="2" key="1">
    <citation type="submission" date="2021-06" db="EMBL/GenBank/DDBJ databases">
        <authorList>
            <person name="Hodson N. C."/>
            <person name="Mongue J. A."/>
            <person name="Jaron S. K."/>
        </authorList>
    </citation>
    <scope>NUCLEOTIDE SEQUENCE</scope>
</reference>
<gene>
    <name evidence="2" type="ORF">AFUS01_LOCUS16396</name>
</gene>
<dbReference type="AlphaFoldDB" id="A0A8J2JVK6"/>
<sequence>MTFIDYILSYFSSEEDTTDKSSAIRKKGSPYNKMPPGSAEFQHRDGHGGGGWGSQGWGGQNSVYSQSGQTSPAVSALALLGFLFFLNLIQSSLSLNRQLMTTTVITANASAGAGATAAGRVTKDESDATRGERQRRGVEELFKSFNKTNPEFLSAISSQPAHRMTTDIQDSSILTPRKRNNGRPILNQLENPIAALPEDSTVVQTEGTIADHMRIASLLSSSPWGWRRCVQLLMCNLGQRLQSSLGKESRTVLAIKLFGQQILSTLTPKSGWANQVARALMVGYRSRKDCGEIYKQCKLLPDDPDRKYNPILEAH</sequence>
<feature type="region of interest" description="Disordered" evidence="1">
    <location>
        <begin position="19"/>
        <end position="55"/>
    </location>
</feature>
<evidence type="ECO:0000313" key="2">
    <source>
        <dbReference type="EMBL" id="CAG7727560.1"/>
    </source>
</evidence>
<proteinExistence type="predicted"/>
<evidence type="ECO:0000313" key="3">
    <source>
        <dbReference type="Proteomes" id="UP000708208"/>
    </source>
</evidence>
<dbReference type="Proteomes" id="UP000708208">
    <property type="component" value="Unassembled WGS sequence"/>
</dbReference>
<evidence type="ECO:0000256" key="1">
    <source>
        <dbReference type="SAM" id="MobiDB-lite"/>
    </source>
</evidence>
<accession>A0A8J2JVK6</accession>
<dbReference type="EMBL" id="CAJVCH010150402">
    <property type="protein sequence ID" value="CAG7727560.1"/>
    <property type="molecule type" value="Genomic_DNA"/>
</dbReference>
<comment type="caution">
    <text evidence="2">The sequence shown here is derived from an EMBL/GenBank/DDBJ whole genome shotgun (WGS) entry which is preliminary data.</text>
</comment>
<name>A0A8J2JVK6_9HEXA</name>
<protein>
    <submittedName>
        <fullName evidence="2">Uncharacterized protein</fullName>
    </submittedName>
</protein>